<dbReference type="PANTHER" id="PTHR10742">
    <property type="entry name" value="FLAVIN MONOAMINE OXIDASE"/>
    <property type="match status" value="1"/>
</dbReference>
<dbReference type="SUPFAM" id="SSF51905">
    <property type="entry name" value="FAD/NAD(P)-binding domain"/>
    <property type="match status" value="1"/>
</dbReference>
<comment type="caution">
    <text evidence="2">The sequence shown here is derived from an EMBL/GenBank/DDBJ whole genome shotgun (WGS) entry which is preliminary data.</text>
</comment>
<keyword evidence="3" id="KW-1185">Reference proteome</keyword>
<evidence type="ECO:0000259" key="1">
    <source>
        <dbReference type="Pfam" id="PF01593"/>
    </source>
</evidence>
<dbReference type="GO" id="GO:0001716">
    <property type="term" value="F:L-amino-acid oxidase activity"/>
    <property type="evidence" value="ECO:0007669"/>
    <property type="project" value="TreeGrafter"/>
</dbReference>
<reference evidence="2" key="1">
    <citation type="journal article" date="2021" name="Genome Biol. Evol.">
        <title>A High-Quality Reference Genome for a Parasitic Bivalve with Doubly Uniparental Inheritance (Bivalvia: Unionida).</title>
        <authorList>
            <person name="Smith C.H."/>
        </authorList>
    </citation>
    <scope>NUCLEOTIDE SEQUENCE</scope>
    <source>
        <strain evidence="2">CHS0354</strain>
    </source>
</reference>
<dbReference type="Gene3D" id="1.20.1440.240">
    <property type="match status" value="1"/>
</dbReference>
<evidence type="ECO:0000313" key="3">
    <source>
        <dbReference type="Proteomes" id="UP001195483"/>
    </source>
</evidence>
<dbReference type="InterPro" id="IPR036188">
    <property type="entry name" value="FAD/NAD-bd_sf"/>
</dbReference>
<dbReference type="Pfam" id="PF01593">
    <property type="entry name" value="Amino_oxidase"/>
    <property type="match status" value="1"/>
</dbReference>
<dbReference type="Gene3D" id="3.50.50.60">
    <property type="entry name" value="FAD/NAD(P)-binding domain"/>
    <property type="match status" value="1"/>
</dbReference>
<dbReference type="InterPro" id="IPR050281">
    <property type="entry name" value="Flavin_monoamine_oxidase"/>
</dbReference>
<accession>A0AAE0RNF5</accession>
<dbReference type="EMBL" id="JAEAOA010001402">
    <property type="protein sequence ID" value="KAK3576603.1"/>
    <property type="molecule type" value="Genomic_DNA"/>
</dbReference>
<gene>
    <name evidence="2" type="ORF">CHS0354_023120</name>
</gene>
<reference evidence="2" key="3">
    <citation type="submission" date="2023-05" db="EMBL/GenBank/DDBJ databases">
        <authorList>
            <person name="Smith C.H."/>
        </authorList>
    </citation>
    <scope>NUCLEOTIDE SEQUENCE</scope>
    <source>
        <strain evidence="2">CHS0354</strain>
        <tissue evidence="2">Mantle</tissue>
    </source>
</reference>
<protein>
    <recommendedName>
        <fullName evidence="1">Amine oxidase domain-containing protein</fullName>
    </recommendedName>
</protein>
<dbReference type="Proteomes" id="UP001195483">
    <property type="component" value="Unassembled WGS sequence"/>
</dbReference>
<dbReference type="Gene3D" id="3.90.660.10">
    <property type="match status" value="1"/>
</dbReference>
<sequence length="584" mass="67093">MNAEDALQVEDNYTVLPEDVMQRGFEYEKETEKETSVSHVQRKREIQQEDNHKLFFEDIMQRGLRYTYEKRKGLQRPRVHAKTANSKHVIIVGAGITGLAAAYELEQAGHKTTILELTNRVGGRVKTIYDFPECMHEEGGAMRIPHNHFLTWHYLNLFEIKMQPFKNKNPKGLLYLYGTKITLKDWEQNNGKWTDKFWPGWDANLNKFIKKYSKISGILDLYRETVRPVIEELSSDHSVKGWENWMEKWSKLSMLKFLRSDIHQEENGPKLRPWTEQAILAYKMSGYNILLDRNLADALRGKLAGWGHDELKTPEDGMSALTEAFIRRNENGWNREVYLLNHIIFGVRVEAIELIKKSNQVRVKGRNTISGKNVSYQGDAVILTLPLTILRQLQLPLNHAQQEALAAVTYEPSTKVLLQFRKRFWYDSVGQGGFTITDRPIGQIKYPGFNGSRQTREDRGILVSYTWGQDALSFGAQTSDQAVASALQQISEIHPEAGEYFEHGVMQAWFSDPGSQGAFASLRPFAYINNIKALTEPNHPIYLAGEAISWANGWIQGALLSALYAAYKFYKCNEDHASYDQKKY</sequence>
<feature type="domain" description="Amine oxidase" evidence="1">
    <location>
        <begin position="96"/>
        <end position="566"/>
    </location>
</feature>
<dbReference type="SUPFAM" id="SSF54373">
    <property type="entry name" value="FAD-linked reductases, C-terminal domain"/>
    <property type="match status" value="1"/>
</dbReference>
<evidence type="ECO:0000313" key="2">
    <source>
        <dbReference type="EMBL" id="KAK3576603.1"/>
    </source>
</evidence>
<organism evidence="2 3">
    <name type="scientific">Potamilus streckersoni</name>
    <dbReference type="NCBI Taxonomy" id="2493646"/>
    <lineage>
        <taxon>Eukaryota</taxon>
        <taxon>Metazoa</taxon>
        <taxon>Spiralia</taxon>
        <taxon>Lophotrochozoa</taxon>
        <taxon>Mollusca</taxon>
        <taxon>Bivalvia</taxon>
        <taxon>Autobranchia</taxon>
        <taxon>Heteroconchia</taxon>
        <taxon>Palaeoheterodonta</taxon>
        <taxon>Unionida</taxon>
        <taxon>Unionoidea</taxon>
        <taxon>Unionidae</taxon>
        <taxon>Ambleminae</taxon>
        <taxon>Lampsilini</taxon>
        <taxon>Potamilus</taxon>
    </lineage>
</organism>
<dbReference type="InterPro" id="IPR002937">
    <property type="entry name" value="Amino_oxidase"/>
</dbReference>
<dbReference type="PANTHER" id="PTHR10742:SF342">
    <property type="entry name" value="AMINE OXIDASE"/>
    <property type="match status" value="1"/>
</dbReference>
<proteinExistence type="predicted"/>
<reference evidence="2" key="2">
    <citation type="journal article" date="2021" name="Genome Biol. Evol.">
        <title>Developing a high-quality reference genome for a parasitic bivalve with doubly uniparental inheritance (Bivalvia: Unionida).</title>
        <authorList>
            <person name="Smith C.H."/>
        </authorList>
    </citation>
    <scope>NUCLEOTIDE SEQUENCE</scope>
    <source>
        <strain evidence="2">CHS0354</strain>
        <tissue evidence="2">Mantle</tissue>
    </source>
</reference>
<dbReference type="GO" id="GO:0009063">
    <property type="term" value="P:amino acid catabolic process"/>
    <property type="evidence" value="ECO:0007669"/>
    <property type="project" value="TreeGrafter"/>
</dbReference>
<dbReference type="AlphaFoldDB" id="A0AAE0RNF5"/>
<name>A0AAE0RNF5_9BIVA</name>